<dbReference type="EMBL" id="JACHEW010000027">
    <property type="protein sequence ID" value="MBB6018277.1"/>
    <property type="molecule type" value="Genomic_DNA"/>
</dbReference>
<dbReference type="RefSeq" id="WP_139404493.1">
    <property type="nucleotide sequence ID" value="NZ_JACHEW010000027.1"/>
</dbReference>
<accession>A0A5C4XY94</accession>
<evidence type="ECO:0000313" key="8">
    <source>
        <dbReference type="Proteomes" id="UP000313988"/>
    </source>
</evidence>
<dbReference type="SUPFAM" id="SSF141488">
    <property type="entry name" value="YdhA-like"/>
    <property type="match status" value="1"/>
</dbReference>
<name>A0A5C4XY94_9DEIO</name>
<gene>
    <name evidence="7" type="ORF">FHR04_17355</name>
    <name evidence="6" type="ORF">HNQ04_003555</name>
</gene>
<keyword evidence="2" id="KW-0472">Membrane</keyword>
<evidence type="ECO:0000256" key="2">
    <source>
        <dbReference type="ARBA" id="ARBA00023136"/>
    </source>
</evidence>
<dbReference type="Proteomes" id="UP000629870">
    <property type="component" value="Unassembled WGS sequence"/>
</dbReference>
<protein>
    <submittedName>
        <fullName evidence="6">Membrane-bound inhibitor of C-type lysozyme</fullName>
    </submittedName>
</protein>
<evidence type="ECO:0000256" key="3">
    <source>
        <dbReference type="ARBA" id="ARBA00023139"/>
    </source>
</evidence>
<reference evidence="7 8" key="1">
    <citation type="submission" date="2019-06" db="EMBL/GenBank/DDBJ databases">
        <title>Genome sequence of Deinococcus radiopugnans ATCC 19172.</title>
        <authorList>
            <person name="Maclea K.S."/>
            <person name="Maynard C.R."/>
        </authorList>
    </citation>
    <scope>NUCLEOTIDE SEQUENCE [LARGE SCALE GENOMIC DNA]</scope>
    <source>
        <strain evidence="7 8">ATCC 19172</strain>
    </source>
</reference>
<reference evidence="6 9" key="2">
    <citation type="submission" date="2020-08" db="EMBL/GenBank/DDBJ databases">
        <title>Genomic Encyclopedia of Type Strains, Phase IV (KMG-IV): sequencing the most valuable type-strain genomes for metagenomic binning, comparative biology and taxonomic classification.</title>
        <authorList>
            <person name="Goeker M."/>
        </authorList>
    </citation>
    <scope>NUCLEOTIDE SEQUENCE [LARGE SCALE GENOMIC DNA]</scope>
    <source>
        <strain evidence="6 9">DSM 12027</strain>
    </source>
</reference>
<dbReference type="Proteomes" id="UP000313988">
    <property type="component" value="Unassembled WGS sequence"/>
</dbReference>
<dbReference type="Gene3D" id="2.40.128.200">
    <property type="match status" value="1"/>
</dbReference>
<organism evidence="7 8">
    <name type="scientific">Deinococcus radiopugnans ATCC 19172</name>
    <dbReference type="NCBI Taxonomy" id="585398"/>
    <lineage>
        <taxon>Bacteria</taxon>
        <taxon>Thermotogati</taxon>
        <taxon>Deinococcota</taxon>
        <taxon>Deinococci</taxon>
        <taxon>Deinococcales</taxon>
        <taxon>Deinococcaceae</taxon>
        <taxon>Deinococcus</taxon>
    </lineage>
</organism>
<dbReference type="Pfam" id="PF09864">
    <property type="entry name" value="MliC"/>
    <property type="match status" value="1"/>
</dbReference>
<evidence type="ECO:0000313" key="6">
    <source>
        <dbReference type="EMBL" id="MBB6018277.1"/>
    </source>
</evidence>
<dbReference type="AlphaFoldDB" id="A0A5C4XY94"/>
<evidence type="ECO:0000256" key="1">
    <source>
        <dbReference type="ARBA" id="ARBA00022729"/>
    </source>
</evidence>
<dbReference type="OrthoDB" id="71968at2"/>
<evidence type="ECO:0000313" key="7">
    <source>
        <dbReference type="EMBL" id="TNM68093.1"/>
    </source>
</evidence>
<sequence length="76" mass="8057">MFAVLKWTGVNSGLAETISASGARYAGLSGPADARGGLEWWERQGEATLSTFVNGDTTKTQALLTGGKTNWACWSF</sequence>
<feature type="domain" description="C-type lysozyme inhibitor" evidence="5">
    <location>
        <begin position="2"/>
        <end position="54"/>
    </location>
</feature>
<keyword evidence="4" id="KW-0449">Lipoprotein</keyword>
<keyword evidence="1" id="KW-0732">Signal</keyword>
<evidence type="ECO:0000313" key="9">
    <source>
        <dbReference type="Proteomes" id="UP000629870"/>
    </source>
</evidence>
<evidence type="ECO:0000256" key="4">
    <source>
        <dbReference type="ARBA" id="ARBA00023288"/>
    </source>
</evidence>
<dbReference type="InterPro" id="IPR036328">
    <property type="entry name" value="MliC_sf"/>
</dbReference>
<dbReference type="InterPro" id="IPR018660">
    <property type="entry name" value="MliC"/>
</dbReference>
<keyword evidence="3" id="KW-0564">Palmitate</keyword>
<evidence type="ECO:0000259" key="5">
    <source>
        <dbReference type="Pfam" id="PF09864"/>
    </source>
</evidence>
<proteinExistence type="predicted"/>
<dbReference type="EMBL" id="VDMO01000025">
    <property type="protein sequence ID" value="TNM68093.1"/>
    <property type="molecule type" value="Genomic_DNA"/>
</dbReference>
<keyword evidence="9" id="KW-1185">Reference proteome</keyword>
<comment type="caution">
    <text evidence="7">The sequence shown here is derived from an EMBL/GenBank/DDBJ whole genome shotgun (WGS) entry which is preliminary data.</text>
</comment>